<sequence length="151" mass="17006">MAKALMVAAAVPALLVATSGAASADGWVTWKNVKSGYYLTGTSDGTVKGAWAMPGVNEDDYQWYDQSNSDGSYNESNGHLMCLVGYYRQVYTESCNSRRDQTNWWQRWYEISTSSGWKLKNRQTGWILDDEGHGGIYANSTDYNNSNQRWK</sequence>
<accession>A0A1B1BAH1</accession>
<dbReference type="EMBL" id="CP016279">
    <property type="protein sequence ID" value="ANP55834.1"/>
    <property type="molecule type" value="Genomic_DNA"/>
</dbReference>
<keyword evidence="1" id="KW-0732">Signal</keyword>
<dbReference type="Gene3D" id="2.80.10.50">
    <property type="match status" value="1"/>
</dbReference>
<name>A0A1B1BAH1_9ACTN</name>
<evidence type="ECO:0000313" key="2">
    <source>
        <dbReference type="EMBL" id="ANP55834.1"/>
    </source>
</evidence>
<evidence type="ECO:0000313" key="4">
    <source>
        <dbReference type="Proteomes" id="UP000092659"/>
    </source>
</evidence>
<dbReference type="Proteomes" id="UP001519309">
    <property type="component" value="Unassembled WGS sequence"/>
</dbReference>
<reference evidence="3 5" key="2">
    <citation type="submission" date="2021-03" db="EMBL/GenBank/DDBJ databases">
        <title>Genomic Encyclopedia of Type Strains, Phase IV (KMG-IV): sequencing the most valuable type-strain genomes for metagenomic binning, comparative biology and taxonomic classification.</title>
        <authorList>
            <person name="Goeker M."/>
        </authorList>
    </citation>
    <scope>NUCLEOTIDE SEQUENCE [LARGE SCALE GENOMIC DNA]</scope>
    <source>
        <strain evidence="3 5">DSM 40499</strain>
    </source>
</reference>
<evidence type="ECO:0000256" key="1">
    <source>
        <dbReference type="SAM" id="SignalP"/>
    </source>
</evidence>
<dbReference type="PROSITE" id="PS50231">
    <property type="entry name" value="RICIN_B_LECTIN"/>
    <property type="match status" value="1"/>
</dbReference>
<organism evidence="2 4">
    <name type="scientific">Streptomyces griseochromogenes</name>
    <dbReference type="NCBI Taxonomy" id="68214"/>
    <lineage>
        <taxon>Bacteria</taxon>
        <taxon>Bacillati</taxon>
        <taxon>Actinomycetota</taxon>
        <taxon>Actinomycetes</taxon>
        <taxon>Kitasatosporales</taxon>
        <taxon>Streptomycetaceae</taxon>
        <taxon>Streptomyces</taxon>
    </lineage>
</organism>
<keyword evidence="5" id="KW-1185">Reference proteome</keyword>
<protein>
    <submittedName>
        <fullName evidence="2">Uncharacterized protein</fullName>
    </submittedName>
</protein>
<feature type="signal peptide" evidence="1">
    <location>
        <begin position="1"/>
        <end position="24"/>
    </location>
</feature>
<dbReference type="Proteomes" id="UP000092659">
    <property type="component" value="Chromosome"/>
</dbReference>
<gene>
    <name evidence="2" type="ORF">AVL59_45090</name>
    <name evidence="3" type="ORF">J2Z21_007897</name>
</gene>
<evidence type="ECO:0000313" key="5">
    <source>
        <dbReference type="Proteomes" id="UP001519309"/>
    </source>
</evidence>
<dbReference type="EMBL" id="JAGGLP010000024">
    <property type="protein sequence ID" value="MBP2054887.1"/>
    <property type="molecule type" value="Genomic_DNA"/>
</dbReference>
<reference evidence="2 4" key="1">
    <citation type="submission" date="2016-06" db="EMBL/GenBank/DDBJ databases">
        <title>Complete genome sequence of Streptomyces griseochromogenes ATCC 14511, the Blasticidin S producer.</title>
        <authorList>
            <person name="Wu L."/>
        </authorList>
    </citation>
    <scope>NUCLEOTIDE SEQUENCE [LARGE SCALE GENOMIC DNA]</scope>
    <source>
        <strain evidence="2 4">ATCC 14511</strain>
    </source>
</reference>
<dbReference type="KEGG" id="sgs:AVL59_45090"/>
<evidence type="ECO:0000313" key="3">
    <source>
        <dbReference type="EMBL" id="MBP2054887.1"/>
    </source>
</evidence>
<feature type="chain" id="PRO_5008519695" evidence="1">
    <location>
        <begin position="25"/>
        <end position="151"/>
    </location>
</feature>
<proteinExistence type="predicted"/>
<dbReference type="AlphaFoldDB" id="A0A1B1BAH1"/>
<dbReference type="OrthoDB" id="3534750at2"/>